<feature type="compositionally biased region" description="Polar residues" evidence="1">
    <location>
        <begin position="28"/>
        <end position="48"/>
    </location>
</feature>
<evidence type="ECO:0000313" key="3">
    <source>
        <dbReference type="Proteomes" id="UP001286313"/>
    </source>
</evidence>
<dbReference type="AlphaFoldDB" id="A0AAE1BK53"/>
<organism evidence="2 3">
    <name type="scientific">Petrolisthes cinctipes</name>
    <name type="common">Flat porcelain crab</name>
    <dbReference type="NCBI Taxonomy" id="88211"/>
    <lineage>
        <taxon>Eukaryota</taxon>
        <taxon>Metazoa</taxon>
        <taxon>Ecdysozoa</taxon>
        <taxon>Arthropoda</taxon>
        <taxon>Crustacea</taxon>
        <taxon>Multicrustacea</taxon>
        <taxon>Malacostraca</taxon>
        <taxon>Eumalacostraca</taxon>
        <taxon>Eucarida</taxon>
        <taxon>Decapoda</taxon>
        <taxon>Pleocyemata</taxon>
        <taxon>Anomura</taxon>
        <taxon>Galatheoidea</taxon>
        <taxon>Porcellanidae</taxon>
        <taxon>Petrolisthes</taxon>
    </lineage>
</organism>
<evidence type="ECO:0000256" key="1">
    <source>
        <dbReference type="SAM" id="MobiDB-lite"/>
    </source>
</evidence>
<gene>
    <name evidence="2" type="ORF">Pcinc_041455</name>
</gene>
<comment type="caution">
    <text evidence="2">The sequence shown here is derived from an EMBL/GenBank/DDBJ whole genome shotgun (WGS) entry which is preliminary data.</text>
</comment>
<evidence type="ECO:0000313" key="2">
    <source>
        <dbReference type="EMBL" id="KAK3851928.1"/>
    </source>
</evidence>
<name>A0AAE1BK53_PETCI</name>
<accession>A0AAE1BK53</accession>
<dbReference type="EMBL" id="JAWQEG010007661">
    <property type="protein sequence ID" value="KAK3851928.1"/>
    <property type="molecule type" value="Genomic_DNA"/>
</dbReference>
<keyword evidence="3" id="KW-1185">Reference proteome</keyword>
<proteinExistence type="predicted"/>
<protein>
    <submittedName>
        <fullName evidence="2">Uncharacterized protein</fullName>
    </submittedName>
</protein>
<feature type="region of interest" description="Disordered" evidence="1">
    <location>
        <begin position="27"/>
        <end position="72"/>
    </location>
</feature>
<sequence length="95" mass="9695">MNIVSYEKQHLPPGLLHFTHHVRLRTVPTRTIPSSSLHTTTIPSSARGGNSAGGDQGTGTSPSGGTSTASGGAAKAWYRGCSSGDGSWYGSGGCY</sequence>
<reference evidence="2" key="1">
    <citation type="submission" date="2023-10" db="EMBL/GenBank/DDBJ databases">
        <title>Genome assemblies of two species of porcelain crab, Petrolisthes cinctipes and Petrolisthes manimaculis (Anomura: Porcellanidae).</title>
        <authorList>
            <person name="Angst P."/>
        </authorList>
    </citation>
    <scope>NUCLEOTIDE SEQUENCE</scope>
    <source>
        <strain evidence="2">PB745_01</strain>
        <tissue evidence="2">Gill</tissue>
    </source>
</reference>
<dbReference type="Proteomes" id="UP001286313">
    <property type="component" value="Unassembled WGS sequence"/>
</dbReference>
<feature type="compositionally biased region" description="Low complexity" evidence="1">
    <location>
        <begin position="58"/>
        <end position="72"/>
    </location>
</feature>